<sequence length="147" mass="16297">MIIPRPTYDGFIRFVRGVMEVPEYAIDDDDPTLECCYQAAMELIPHHLGLERLPLIYTNTVYNAAASLLLNYANGDWFIGLRKKLGLGKLVTGLMSSAADQGTSGSITISDALSNLTLMDLHMLQDPYGRQVVEVLMQMGPLWGYTP</sequence>
<name>A0A9P1PT45_YEREN</name>
<dbReference type="EMBL" id="CPZF01000001">
    <property type="protein sequence ID" value="CNF13047.1"/>
    <property type="molecule type" value="Genomic_DNA"/>
</dbReference>
<dbReference type="Proteomes" id="UP000041356">
    <property type="component" value="Unassembled WGS sequence"/>
</dbReference>
<dbReference type="RefSeq" id="WP_050130117.1">
    <property type="nucleotide sequence ID" value="NZ_CPZF01000001.1"/>
</dbReference>
<evidence type="ECO:0000313" key="1">
    <source>
        <dbReference type="EMBL" id="CNF13047.1"/>
    </source>
</evidence>
<dbReference type="AlphaFoldDB" id="A0A9P1PT45"/>
<reference evidence="1 2" key="1">
    <citation type="submission" date="2015-03" db="EMBL/GenBank/DDBJ databases">
        <authorList>
            <consortium name="Pathogen Informatics"/>
            <person name="Murphy D."/>
        </authorList>
    </citation>
    <scope>NUCLEOTIDE SEQUENCE [LARGE SCALE GENOMIC DNA]</scope>
    <source>
        <strain evidence="1 2">IP27818</strain>
    </source>
</reference>
<comment type="caution">
    <text evidence="1">The sequence shown here is derived from an EMBL/GenBank/DDBJ whole genome shotgun (WGS) entry which is preliminary data.</text>
</comment>
<accession>A0A9P1PT45</accession>
<organism evidence="1 2">
    <name type="scientific">Yersinia enterocolitica</name>
    <dbReference type="NCBI Taxonomy" id="630"/>
    <lineage>
        <taxon>Bacteria</taxon>
        <taxon>Pseudomonadati</taxon>
        <taxon>Pseudomonadota</taxon>
        <taxon>Gammaproteobacteria</taxon>
        <taxon>Enterobacterales</taxon>
        <taxon>Yersiniaceae</taxon>
        <taxon>Yersinia</taxon>
    </lineage>
</organism>
<proteinExistence type="predicted"/>
<evidence type="ECO:0000313" key="2">
    <source>
        <dbReference type="Proteomes" id="UP000041356"/>
    </source>
</evidence>
<protein>
    <submittedName>
        <fullName evidence="1">Uncharacterized protein</fullName>
    </submittedName>
</protein>
<gene>
    <name evidence="1" type="ORF">ERS137939_00825</name>
</gene>